<feature type="transmembrane region" description="Helical" evidence="1">
    <location>
        <begin position="37"/>
        <end position="58"/>
    </location>
</feature>
<accession>A0A0F9UAB1</accession>
<sequence>MVDLVGIIFTGFTIFMWATASLVYKAGLEKTQPKANLFFRLCLVSIGTFVFSSIFGNYSFLTVLDSSELLGYLILCAISGFSVTFGDLLYYKALTKIEASRAYPIVQLSLIFVYPLSFFFFGEELHLSILIGGFLFLISVFILSKRDNSEEPKPNKTIRERFSENLVIGIFLATGTAFFWAIAIVSFNQARIITDDVFVTNFFRVILATSLISIVGIFQSEYYSGFKIENRKNLKYFFYIGIAGILSLGFADTLFYKAAEINGLVLTTTLTVNTPMVQQILSIIFLKEKFRPRFLIAVSLIVLGNYLILFF</sequence>
<feature type="transmembrane region" description="Helical" evidence="1">
    <location>
        <begin position="236"/>
        <end position="255"/>
    </location>
</feature>
<feature type="domain" description="EamA" evidence="2">
    <location>
        <begin position="6"/>
        <end position="144"/>
    </location>
</feature>
<dbReference type="GO" id="GO:0016020">
    <property type="term" value="C:membrane"/>
    <property type="evidence" value="ECO:0007669"/>
    <property type="project" value="InterPro"/>
</dbReference>
<dbReference type="AlphaFoldDB" id="A0A0F9UAB1"/>
<feature type="transmembrane region" description="Helical" evidence="1">
    <location>
        <begin position="165"/>
        <end position="187"/>
    </location>
</feature>
<dbReference type="PANTHER" id="PTHR22911">
    <property type="entry name" value="ACYL-MALONYL CONDENSING ENZYME-RELATED"/>
    <property type="match status" value="1"/>
</dbReference>
<dbReference type="Pfam" id="PF00892">
    <property type="entry name" value="EamA"/>
    <property type="match status" value="2"/>
</dbReference>
<proteinExistence type="predicted"/>
<evidence type="ECO:0000256" key="1">
    <source>
        <dbReference type="SAM" id="Phobius"/>
    </source>
</evidence>
<name>A0A0F9UAB1_9ZZZZ</name>
<evidence type="ECO:0000313" key="3">
    <source>
        <dbReference type="EMBL" id="KKN50553.1"/>
    </source>
</evidence>
<feature type="domain" description="EamA" evidence="2">
    <location>
        <begin position="168"/>
        <end position="309"/>
    </location>
</feature>
<feature type="transmembrane region" description="Helical" evidence="1">
    <location>
        <begin position="6"/>
        <end position="25"/>
    </location>
</feature>
<keyword evidence="1" id="KW-0472">Membrane</keyword>
<gene>
    <name evidence="3" type="ORF">LCGC14_0631700</name>
</gene>
<feature type="transmembrane region" description="Helical" evidence="1">
    <location>
        <begin position="127"/>
        <end position="144"/>
    </location>
</feature>
<dbReference type="EMBL" id="LAZR01001108">
    <property type="protein sequence ID" value="KKN50553.1"/>
    <property type="molecule type" value="Genomic_DNA"/>
</dbReference>
<organism evidence="3">
    <name type="scientific">marine sediment metagenome</name>
    <dbReference type="NCBI Taxonomy" id="412755"/>
    <lineage>
        <taxon>unclassified sequences</taxon>
        <taxon>metagenomes</taxon>
        <taxon>ecological metagenomes</taxon>
    </lineage>
</organism>
<dbReference type="Gene3D" id="1.10.3730.20">
    <property type="match status" value="1"/>
</dbReference>
<evidence type="ECO:0000259" key="2">
    <source>
        <dbReference type="Pfam" id="PF00892"/>
    </source>
</evidence>
<reference evidence="3" key="1">
    <citation type="journal article" date="2015" name="Nature">
        <title>Complex archaea that bridge the gap between prokaryotes and eukaryotes.</title>
        <authorList>
            <person name="Spang A."/>
            <person name="Saw J.H."/>
            <person name="Jorgensen S.L."/>
            <person name="Zaremba-Niedzwiedzka K."/>
            <person name="Martijn J."/>
            <person name="Lind A.E."/>
            <person name="van Eijk R."/>
            <person name="Schleper C."/>
            <person name="Guy L."/>
            <person name="Ettema T.J."/>
        </authorList>
    </citation>
    <scope>NUCLEOTIDE SEQUENCE</scope>
</reference>
<keyword evidence="1" id="KW-0812">Transmembrane</keyword>
<feature type="transmembrane region" description="Helical" evidence="1">
    <location>
        <begin position="293"/>
        <end position="310"/>
    </location>
</feature>
<dbReference type="SUPFAM" id="SSF103481">
    <property type="entry name" value="Multidrug resistance efflux transporter EmrE"/>
    <property type="match status" value="2"/>
</dbReference>
<dbReference type="PANTHER" id="PTHR22911:SF137">
    <property type="entry name" value="SOLUTE CARRIER FAMILY 35 MEMBER G2-RELATED"/>
    <property type="match status" value="1"/>
</dbReference>
<comment type="caution">
    <text evidence="3">The sequence shown here is derived from an EMBL/GenBank/DDBJ whole genome shotgun (WGS) entry which is preliminary data.</text>
</comment>
<protein>
    <recommendedName>
        <fullName evidence="2">EamA domain-containing protein</fullName>
    </recommendedName>
</protein>
<feature type="transmembrane region" description="Helical" evidence="1">
    <location>
        <begin position="261"/>
        <end position="286"/>
    </location>
</feature>
<feature type="transmembrane region" description="Helical" evidence="1">
    <location>
        <begin position="202"/>
        <end position="224"/>
    </location>
</feature>
<dbReference type="InterPro" id="IPR037185">
    <property type="entry name" value="EmrE-like"/>
</dbReference>
<feature type="transmembrane region" description="Helical" evidence="1">
    <location>
        <begin position="102"/>
        <end position="121"/>
    </location>
</feature>
<keyword evidence="1" id="KW-1133">Transmembrane helix</keyword>
<dbReference type="InterPro" id="IPR000620">
    <property type="entry name" value="EamA_dom"/>
</dbReference>
<feature type="transmembrane region" description="Helical" evidence="1">
    <location>
        <begin position="70"/>
        <end position="90"/>
    </location>
</feature>